<dbReference type="EMBL" id="LXQA010373512">
    <property type="protein sequence ID" value="MCI47524.1"/>
    <property type="molecule type" value="Genomic_DNA"/>
</dbReference>
<proteinExistence type="predicted"/>
<keyword evidence="2" id="KW-1185">Reference proteome</keyword>
<evidence type="ECO:0000313" key="2">
    <source>
        <dbReference type="Proteomes" id="UP000265520"/>
    </source>
</evidence>
<dbReference type="AlphaFoldDB" id="A0A392SH66"/>
<sequence>NLEARSHHALIAPVKFRDSRVRSSIKMTIFYKLAWIAFPWTNNFAIQHGWNKV</sequence>
<comment type="caution">
    <text evidence="1">The sequence shown here is derived from an EMBL/GenBank/DDBJ whole genome shotgun (WGS) entry which is preliminary data.</text>
</comment>
<name>A0A392SH66_9FABA</name>
<accession>A0A392SH66</accession>
<protein>
    <submittedName>
        <fullName evidence="1">Uncharacterized protein</fullName>
    </submittedName>
</protein>
<dbReference type="Proteomes" id="UP000265520">
    <property type="component" value="Unassembled WGS sequence"/>
</dbReference>
<organism evidence="1 2">
    <name type="scientific">Trifolium medium</name>
    <dbReference type="NCBI Taxonomy" id="97028"/>
    <lineage>
        <taxon>Eukaryota</taxon>
        <taxon>Viridiplantae</taxon>
        <taxon>Streptophyta</taxon>
        <taxon>Embryophyta</taxon>
        <taxon>Tracheophyta</taxon>
        <taxon>Spermatophyta</taxon>
        <taxon>Magnoliopsida</taxon>
        <taxon>eudicotyledons</taxon>
        <taxon>Gunneridae</taxon>
        <taxon>Pentapetalae</taxon>
        <taxon>rosids</taxon>
        <taxon>fabids</taxon>
        <taxon>Fabales</taxon>
        <taxon>Fabaceae</taxon>
        <taxon>Papilionoideae</taxon>
        <taxon>50 kb inversion clade</taxon>
        <taxon>NPAAA clade</taxon>
        <taxon>Hologalegina</taxon>
        <taxon>IRL clade</taxon>
        <taxon>Trifolieae</taxon>
        <taxon>Trifolium</taxon>
    </lineage>
</organism>
<evidence type="ECO:0000313" key="1">
    <source>
        <dbReference type="EMBL" id="MCI47524.1"/>
    </source>
</evidence>
<feature type="non-terminal residue" evidence="1">
    <location>
        <position position="1"/>
    </location>
</feature>
<reference evidence="1 2" key="1">
    <citation type="journal article" date="2018" name="Front. Plant Sci.">
        <title>Red Clover (Trifolium pratense) and Zigzag Clover (T. medium) - A Picture of Genomic Similarities and Differences.</title>
        <authorList>
            <person name="Dluhosova J."/>
            <person name="Istvanek J."/>
            <person name="Nedelnik J."/>
            <person name="Repkova J."/>
        </authorList>
    </citation>
    <scope>NUCLEOTIDE SEQUENCE [LARGE SCALE GENOMIC DNA]</scope>
    <source>
        <strain evidence="2">cv. 10/8</strain>
        <tissue evidence="1">Leaf</tissue>
    </source>
</reference>